<dbReference type="AlphaFoldDB" id="X1A213"/>
<protein>
    <submittedName>
        <fullName evidence="1">Uncharacterized protein</fullName>
    </submittedName>
</protein>
<organism evidence="1">
    <name type="scientific">marine sediment metagenome</name>
    <dbReference type="NCBI Taxonomy" id="412755"/>
    <lineage>
        <taxon>unclassified sequences</taxon>
        <taxon>metagenomes</taxon>
        <taxon>ecological metagenomes</taxon>
    </lineage>
</organism>
<gene>
    <name evidence="1" type="ORF">S01H4_27309</name>
</gene>
<reference evidence="1" key="1">
    <citation type="journal article" date="2014" name="Front. Microbiol.">
        <title>High frequency of phylogenetically diverse reductive dehalogenase-homologous genes in deep subseafloor sedimentary metagenomes.</title>
        <authorList>
            <person name="Kawai M."/>
            <person name="Futagami T."/>
            <person name="Toyoda A."/>
            <person name="Takaki Y."/>
            <person name="Nishi S."/>
            <person name="Hori S."/>
            <person name="Arai W."/>
            <person name="Tsubouchi T."/>
            <person name="Morono Y."/>
            <person name="Uchiyama I."/>
            <person name="Ito T."/>
            <person name="Fujiyama A."/>
            <person name="Inagaki F."/>
            <person name="Takami H."/>
        </authorList>
    </citation>
    <scope>NUCLEOTIDE SEQUENCE</scope>
    <source>
        <strain evidence="1">Expedition CK06-06</strain>
    </source>
</reference>
<accession>X1A213</accession>
<proteinExistence type="predicted"/>
<evidence type="ECO:0000313" key="1">
    <source>
        <dbReference type="EMBL" id="GAG76080.1"/>
    </source>
</evidence>
<dbReference type="EMBL" id="BART01013323">
    <property type="protein sequence ID" value="GAG76080.1"/>
    <property type="molecule type" value="Genomic_DNA"/>
</dbReference>
<sequence>MKLYQEIIFLDNFFKGQYCVENVISYYDPLIKPIEHDRHYFWTNFKIGFKRQQNGQNILRGSTENAIINKGLQDFTIENVNKRLVVNNAIHPETGLYILNCARGIITKQNEKQIDLFI</sequence>
<name>X1A213_9ZZZZ</name>
<comment type="caution">
    <text evidence="1">The sequence shown here is derived from an EMBL/GenBank/DDBJ whole genome shotgun (WGS) entry which is preliminary data.</text>
</comment>